<proteinExistence type="predicted"/>
<dbReference type="AlphaFoldDB" id="A0AAP0LUA9"/>
<comment type="caution">
    <text evidence="2">The sequence shown here is derived from an EMBL/GenBank/DDBJ whole genome shotgun (WGS) entry which is preliminary data.</text>
</comment>
<dbReference type="Proteomes" id="UP001428341">
    <property type="component" value="Unassembled WGS sequence"/>
</dbReference>
<feature type="region of interest" description="Disordered" evidence="1">
    <location>
        <begin position="24"/>
        <end position="47"/>
    </location>
</feature>
<dbReference type="EMBL" id="JBCGBO010000024">
    <property type="protein sequence ID" value="KAK9181335.1"/>
    <property type="molecule type" value="Genomic_DNA"/>
</dbReference>
<protein>
    <submittedName>
        <fullName evidence="2">Uncharacterized protein</fullName>
    </submittedName>
</protein>
<name>A0AAP0LUA9_9ROSI</name>
<gene>
    <name evidence="2" type="ORF">WN944_024472</name>
</gene>
<reference evidence="2 3" key="1">
    <citation type="submission" date="2024-05" db="EMBL/GenBank/DDBJ databases">
        <title>Haplotype-resolved chromosome-level genome assembly of Huyou (Citrus changshanensis).</title>
        <authorList>
            <person name="Miao C."/>
            <person name="Chen W."/>
            <person name="Wu Y."/>
            <person name="Wang L."/>
            <person name="Zhao S."/>
            <person name="Grierson D."/>
            <person name="Xu C."/>
            <person name="Chen K."/>
        </authorList>
    </citation>
    <scope>NUCLEOTIDE SEQUENCE [LARGE SCALE GENOMIC DNA]</scope>
    <source>
        <strain evidence="2">01-14</strain>
        <tissue evidence="2">Leaf</tissue>
    </source>
</reference>
<evidence type="ECO:0000256" key="1">
    <source>
        <dbReference type="SAM" id="MobiDB-lite"/>
    </source>
</evidence>
<accession>A0AAP0LUA9</accession>
<evidence type="ECO:0000313" key="2">
    <source>
        <dbReference type="EMBL" id="KAK9181335.1"/>
    </source>
</evidence>
<keyword evidence="3" id="KW-1185">Reference proteome</keyword>
<organism evidence="2 3">
    <name type="scientific">Citrus x changshan-huyou</name>
    <dbReference type="NCBI Taxonomy" id="2935761"/>
    <lineage>
        <taxon>Eukaryota</taxon>
        <taxon>Viridiplantae</taxon>
        <taxon>Streptophyta</taxon>
        <taxon>Embryophyta</taxon>
        <taxon>Tracheophyta</taxon>
        <taxon>Spermatophyta</taxon>
        <taxon>Magnoliopsida</taxon>
        <taxon>eudicotyledons</taxon>
        <taxon>Gunneridae</taxon>
        <taxon>Pentapetalae</taxon>
        <taxon>rosids</taxon>
        <taxon>malvids</taxon>
        <taxon>Sapindales</taxon>
        <taxon>Rutaceae</taxon>
        <taxon>Aurantioideae</taxon>
        <taxon>Citrus</taxon>
    </lineage>
</organism>
<sequence length="129" mass="14437">MRRGANSSIWIINQLKHSQVTTVNHPTHQEPRPRVPQVDANSGSRLTSALTERSRYAVVALGSRRGPGLDIRRQPEILVTATVIDHVSPARQGVIIGRGRRPLRGRHVVRRGNIRKVKEDSSYIGVKEQ</sequence>
<evidence type="ECO:0000313" key="3">
    <source>
        <dbReference type="Proteomes" id="UP001428341"/>
    </source>
</evidence>